<dbReference type="EMBL" id="CP047650">
    <property type="protein sequence ID" value="QHI99245.1"/>
    <property type="molecule type" value="Genomic_DNA"/>
</dbReference>
<dbReference type="Proteomes" id="UP000464787">
    <property type="component" value="Chromosome"/>
</dbReference>
<evidence type="ECO:0000256" key="2">
    <source>
        <dbReference type="ARBA" id="ARBA00022801"/>
    </source>
</evidence>
<dbReference type="CDD" id="cd00840">
    <property type="entry name" value="MPP_Mre11_N"/>
    <property type="match status" value="1"/>
</dbReference>
<dbReference type="KEGG" id="xyk:GT347_15430"/>
<dbReference type="Gene3D" id="3.60.21.10">
    <property type="match status" value="1"/>
</dbReference>
<keyword evidence="2" id="KW-0378">Hydrolase</keyword>
<evidence type="ECO:0000256" key="1">
    <source>
        <dbReference type="ARBA" id="ARBA00022722"/>
    </source>
</evidence>
<evidence type="ECO:0000313" key="6">
    <source>
        <dbReference type="Proteomes" id="UP000464787"/>
    </source>
</evidence>
<dbReference type="PIRSF" id="PIRSF033093">
    <property type="entry name" value="UCP_ML1119"/>
    <property type="match status" value="1"/>
</dbReference>
<keyword evidence="6" id="KW-1185">Reference proteome</keyword>
<keyword evidence="3 5" id="KW-0269">Exonuclease</keyword>
<dbReference type="PANTHER" id="PTHR30337">
    <property type="entry name" value="COMPONENT OF ATP-DEPENDENT DSDNA EXONUCLEASE"/>
    <property type="match status" value="1"/>
</dbReference>
<evidence type="ECO:0000256" key="3">
    <source>
        <dbReference type="ARBA" id="ARBA00022839"/>
    </source>
</evidence>
<dbReference type="InterPro" id="IPR004843">
    <property type="entry name" value="Calcineurin-like_PHP"/>
</dbReference>
<organism evidence="5 6">
    <name type="scientific">Xylophilus rhododendri</name>
    <dbReference type="NCBI Taxonomy" id="2697032"/>
    <lineage>
        <taxon>Bacteria</taxon>
        <taxon>Pseudomonadati</taxon>
        <taxon>Pseudomonadota</taxon>
        <taxon>Betaproteobacteria</taxon>
        <taxon>Burkholderiales</taxon>
        <taxon>Xylophilus</taxon>
    </lineage>
</organism>
<dbReference type="GO" id="GO:0004527">
    <property type="term" value="F:exonuclease activity"/>
    <property type="evidence" value="ECO:0007669"/>
    <property type="project" value="UniProtKB-KW"/>
</dbReference>
<reference evidence="5 6" key="1">
    <citation type="submission" date="2020-01" db="EMBL/GenBank/DDBJ databases">
        <title>Genome sequencing of strain KACC 21265.</title>
        <authorList>
            <person name="Heo J."/>
            <person name="Kim S.-J."/>
            <person name="Kim J.-S."/>
            <person name="Hong S.-B."/>
            <person name="Kwon S.-W."/>
        </authorList>
    </citation>
    <scope>NUCLEOTIDE SEQUENCE [LARGE SCALE GENOMIC DNA]</scope>
    <source>
        <strain evidence="5 6">KACC 21265</strain>
    </source>
</reference>
<name>A0A857J901_9BURK</name>
<dbReference type="PANTHER" id="PTHR30337:SF0">
    <property type="entry name" value="NUCLEASE SBCCD SUBUNIT D"/>
    <property type="match status" value="1"/>
</dbReference>
<dbReference type="InterPro" id="IPR041796">
    <property type="entry name" value="Mre11_N"/>
</dbReference>
<gene>
    <name evidence="5" type="ORF">GT347_15430</name>
</gene>
<dbReference type="InterPro" id="IPR050535">
    <property type="entry name" value="DNA_Repair-Maintenance_Comp"/>
</dbReference>
<keyword evidence="1" id="KW-0540">Nuclease</keyword>
<accession>A0A857J901</accession>
<dbReference type="AlphaFoldDB" id="A0A857J901"/>
<evidence type="ECO:0000259" key="4">
    <source>
        <dbReference type="Pfam" id="PF00149"/>
    </source>
</evidence>
<sequence length="379" mass="40601">MPTFLHTADWQIGRLYATLPPEDAVPLAEARTAAVERLAALAVQHGVDAVLVAGDVFDAQTVSDRTIRRLFLAMAGFAGPWVLIPGNHDAALAESVWTRARRLEVVPAHVHLALSPEPLLLECLRTAVLPAPLTQRHTYGDTTAWFDTAPSPEGWLRIGLAHGSVQGILADTIDSANPIAPDRCQRARLDYLALGDWHGCKRIDERCWYSGTPEPDRFKANDAGQALLVRIDAPGALPVVTPLPVGQFEWRSQAAVLSVPSDLDELLDGLQALSPQTVLDLTVQGQLTLAGQQRLQAGLDQAAARIRHLGIDQAGLRMTPSDEDFSALNVDGYLVEILAELRAEQEMPDPAGQTARDALALLGSALLERPAAGGQGAAA</sequence>
<dbReference type="InterPro" id="IPR014577">
    <property type="entry name" value="UCP033093_metalloPase"/>
</dbReference>
<proteinExistence type="predicted"/>
<dbReference type="RefSeq" id="WP_160553026.1">
    <property type="nucleotide sequence ID" value="NZ_CP047650.1"/>
</dbReference>
<dbReference type="InterPro" id="IPR029052">
    <property type="entry name" value="Metallo-depent_PP-like"/>
</dbReference>
<feature type="domain" description="Calcineurin-like phosphoesterase" evidence="4">
    <location>
        <begin position="3"/>
        <end position="114"/>
    </location>
</feature>
<protein>
    <submittedName>
        <fullName evidence="5">DNA repair exonuclease</fullName>
    </submittedName>
</protein>
<dbReference type="Pfam" id="PF00149">
    <property type="entry name" value="Metallophos"/>
    <property type="match status" value="1"/>
</dbReference>
<evidence type="ECO:0000313" key="5">
    <source>
        <dbReference type="EMBL" id="QHI99245.1"/>
    </source>
</evidence>
<dbReference type="SUPFAM" id="SSF56300">
    <property type="entry name" value="Metallo-dependent phosphatases"/>
    <property type="match status" value="1"/>
</dbReference>